<evidence type="ECO:0000313" key="1">
    <source>
        <dbReference type="EMBL" id="MDX6805059.1"/>
    </source>
</evidence>
<name>A0ABU4RLS3_9HYPH</name>
<accession>A0ABU4RLS3</accession>
<evidence type="ECO:0000313" key="2">
    <source>
        <dbReference type="Proteomes" id="UP001274321"/>
    </source>
</evidence>
<dbReference type="RefSeq" id="WP_319843161.1">
    <property type="nucleotide sequence ID" value="NZ_JAXAFJ010000001.1"/>
</dbReference>
<reference evidence="1 2" key="1">
    <citation type="submission" date="2023-11" db="EMBL/GenBank/DDBJ databases">
        <authorList>
            <person name="Bao R."/>
        </authorList>
    </citation>
    <scope>NUCLEOTIDE SEQUENCE [LARGE SCALE GENOMIC DNA]</scope>
    <source>
        <strain evidence="1 2">PJ23</strain>
    </source>
</reference>
<dbReference type="Proteomes" id="UP001274321">
    <property type="component" value="Unassembled WGS sequence"/>
</dbReference>
<dbReference type="EMBL" id="JAXAFJ010000001">
    <property type="protein sequence ID" value="MDX6805059.1"/>
    <property type="molecule type" value="Genomic_DNA"/>
</dbReference>
<proteinExistence type="predicted"/>
<sequence length="79" mass="8569">MFRIGQRVICVRDEPPAGGVRVLQRGAVYTVSRVYPALDAKGEYGVELGEITTPSLPLHLRAFEASRFIPLVDARAGAS</sequence>
<organism evidence="1 2">
    <name type="scientific">Terrihabitans rhizophilus</name>
    <dbReference type="NCBI Taxonomy" id="3092662"/>
    <lineage>
        <taxon>Bacteria</taxon>
        <taxon>Pseudomonadati</taxon>
        <taxon>Pseudomonadota</taxon>
        <taxon>Alphaproteobacteria</taxon>
        <taxon>Hyphomicrobiales</taxon>
        <taxon>Terrihabitans</taxon>
    </lineage>
</organism>
<gene>
    <name evidence="1" type="ORF">SCD90_03180</name>
</gene>
<protein>
    <submittedName>
        <fullName evidence="1">Uncharacterized protein</fullName>
    </submittedName>
</protein>
<comment type="caution">
    <text evidence="1">The sequence shown here is derived from an EMBL/GenBank/DDBJ whole genome shotgun (WGS) entry which is preliminary data.</text>
</comment>
<keyword evidence="2" id="KW-1185">Reference proteome</keyword>